<dbReference type="Proteomes" id="UP000516444">
    <property type="component" value="Chromosome"/>
</dbReference>
<keyword evidence="1" id="KW-0547">Nucleotide-binding</keyword>
<dbReference type="PANTHER" id="PTHR43038:SF3">
    <property type="entry name" value="ABC TRANSPORTER G FAMILY MEMBER 20 ISOFORM X1"/>
    <property type="match status" value="1"/>
</dbReference>
<evidence type="ECO:0000256" key="1">
    <source>
        <dbReference type="ARBA" id="ARBA00022741"/>
    </source>
</evidence>
<dbReference type="InterPro" id="IPR003439">
    <property type="entry name" value="ABC_transporter-like_ATP-bd"/>
</dbReference>
<dbReference type="SUPFAM" id="SSF52540">
    <property type="entry name" value="P-loop containing nucleoside triphosphate hydrolases"/>
    <property type="match status" value="1"/>
</dbReference>
<feature type="region of interest" description="Disordered" evidence="3">
    <location>
        <begin position="279"/>
        <end position="300"/>
    </location>
</feature>
<proteinExistence type="predicted"/>
<reference evidence="5 6" key="1">
    <citation type="journal article" date="2014" name="Int. J. Syst. Evol. Microbiol.">
        <title>Complete genome sequence of Corynebacterium casei LMG S-19264T (=DSM 44701T), isolated from a smear-ripened cheese.</title>
        <authorList>
            <consortium name="US DOE Joint Genome Institute (JGI-PGF)"/>
            <person name="Walter F."/>
            <person name="Albersmeier A."/>
            <person name="Kalinowski J."/>
            <person name="Ruckert C."/>
        </authorList>
    </citation>
    <scope>NUCLEOTIDE SEQUENCE [LARGE SCALE GENOMIC DNA]</scope>
    <source>
        <strain evidence="5 6">JCM 4677</strain>
    </source>
</reference>
<evidence type="ECO:0000313" key="6">
    <source>
        <dbReference type="Proteomes" id="UP000516444"/>
    </source>
</evidence>
<dbReference type="PANTHER" id="PTHR43038">
    <property type="entry name" value="ATP-BINDING CASSETTE, SUB-FAMILY H, MEMBER 1"/>
    <property type="match status" value="1"/>
</dbReference>
<dbReference type="CDD" id="cd03230">
    <property type="entry name" value="ABC_DR_subfamily_A"/>
    <property type="match status" value="1"/>
</dbReference>
<name>A0A7G1NUY1_9ACTN</name>
<keyword evidence="6" id="KW-1185">Reference proteome</keyword>
<accession>A0A7G1NUY1</accession>
<dbReference type="EMBL" id="AP023440">
    <property type="protein sequence ID" value="BCL26679.1"/>
    <property type="molecule type" value="Genomic_DNA"/>
</dbReference>
<dbReference type="SMART" id="SM00382">
    <property type="entry name" value="AAA"/>
    <property type="match status" value="1"/>
</dbReference>
<dbReference type="InterPro" id="IPR027417">
    <property type="entry name" value="P-loop_NTPase"/>
</dbReference>
<sequence length="300" mass="31650">MQQPESGPALPGDLPAVSAYGLQVARGTHTVLTNVTFSLPRGCVVGLLGPSGCGKTTLLRAVVGVQPATAGHVQVLGHAAGAPQLKTRVGYVTQAPSVYADLTVLENLRYFASALGMKGWRREDAVVRVVKEVDLAGYADKLVARLSGGQYSRVSLAVALLNEPELLVMDEPTVGLDPIVRRELWQVFQRLAEEGTTLLISSHVMDEADRCDRLLLMRAGRLLAGAARTALLEHTGCSDVEEAFMHLVEAATAAEAQARQQVATQDLLSELPGLSGLSGLLDQGGAPEAERVSVAADARS</sequence>
<dbReference type="KEGG" id="sgm:GCM10017557_15380"/>
<dbReference type="GO" id="GO:0005524">
    <property type="term" value="F:ATP binding"/>
    <property type="evidence" value="ECO:0007669"/>
    <property type="project" value="UniProtKB-KW"/>
</dbReference>
<dbReference type="PROSITE" id="PS50893">
    <property type="entry name" value="ABC_TRANSPORTER_2"/>
    <property type="match status" value="1"/>
</dbReference>
<evidence type="ECO:0000256" key="2">
    <source>
        <dbReference type="ARBA" id="ARBA00022840"/>
    </source>
</evidence>
<evidence type="ECO:0000313" key="5">
    <source>
        <dbReference type="EMBL" id="BCL26679.1"/>
    </source>
</evidence>
<dbReference type="InterPro" id="IPR003593">
    <property type="entry name" value="AAA+_ATPase"/>
</dbReference>
<gene>
    <name evidence="5" type="ORF">GCM10017557_15380</name>
</gene>
<dbReference type="Pfam" id="PF00005">
    <property type="entry name" value="ABC_tran"/>
    <property type="match status" value="1"/>
</dbReference>
<dbReference type="AlphaFoldDB" id="A0A7G1NUY1"/>
<organism evidence="5 6">
    <name type="scientific">Streptomyces aurantiacus</name>
    <dbReference type="NCBI Taxonomy" id="47760"/>
    <lineage>
        <taxon>Bacteria</taxon>
        <taxon>Bacillati</taxon>
        <taxon>Actinomycetota</taxon>
        <taxon>Actinomycetes</taxon>
        <taxon>Kitasatosporales</taxon>
        <taxon>Streptomycetaceae</taxon>
        <taxon>Streptomyces</taxon>
        <taxon>Streptomyces aurantiacus group</taxon>
    </lineage>
</organism>
<dbReference type="RefSeq" id="WP_382032971.1">
    <property type="nucleotide sequence ID" value="NZ_JBHMCV010000001.1"/>
</dbReference>
<keyword evidence="2 5" id="KW-0067">ATP-binding</keyword>
<evidence type="ECO:0000259" key="4">
    <source>
        <dbReference type="PROSITE" id="PS50893"/>
    </source>
</evidence>
<protein>
    <submittedName>
        <fullName evidence="5">Multidrug ABC transporter ATP-binding protein</fullName>
    </submittedName>
</protein>
<dbReference type="Gene3D" id="3.40.50.300">
    <property type="entry name" value="P-loop containing nucleotide triphosphate hydrolases"/>
    <property type="match status" value="1"/>
</dbReference>
<dbReference type="GO" id="GO:0016887">
    <property type="term" value="F:ATP hydrolysis activity"/>
    <property type="evidence" value="ECO:0007669"/>
    <property type="project" value="InterPro"/>
</dbReference>
<evidence type="ECO:0000256" key="3">
    <source>
        <dbReference type="SAM" id="MobiDB-lite"/>
    </source>
</evidence>
<feature type="domain" description="ABC transporter" evidence="4">
    <location>
        <begin position="17"/>
        <end position="244"/>
    </location>
</feature>